<name>A0ABW1YCX4_9DEIO</name>
<reference evidence="2" key="1">
    <citation type="journal article" date="2019" name="Int. J. Syst. Evol. Microbiol.">
        <title>The Global Catalogue of Microorganisms (GCM) 10K type strain sequencing project: providing services to taxonomists for standard genome sequencing and annotation.</title>
        <authorList>
            <consortium name="The Broad Institute Genomics Platform"/>
            <consortium name="The Broad Institute Genome Sequencing Center for Infectious Disease"/>
            <person name="Wu L."/>
            <person name="Ma J."/>
        </authorList>
    </citation>
    <scope>NUCLEOTIDE SEQUENCE [LARGE SCALE GENOMIC DNA]</scope>
    <source>
        <strain evidence="2">CGMCC 1.15772</strain>
    </source>
</reference>
<evidence type="ECO:0000313" key="1">
    <source>
        <dbReference type="EMBL" id="MFC6591858.1"/>
    </source>
</evidence>
<accession>A0ABW1YCX4</accession>
<dbReference type="InterPro" id="IPR027417">
    <property type="entry name" value="P-loop_NTPase"/>
</dbReference>
<comment type="caution">
    <text evidence="1">The sequence shown here is derived from an EMBL/GenBank/DDBJ whole genome shotgun (WGS) entry which is preliminary data.</text>
</comment>
<dbReference type="Gene3D" id="3.40.50.300">
    <property type="entry name" value="P-loop containing nucleotide triphosphate hydrolases"/>
    <property type="match status" value="1"/>
</dbReference>
<proteinExistence type="predicted"/>
<keyword evidence="2" id="KW-1185">Reference proteome</keyword>
<organism evidence="1 2">
    <name type="scientific">Deinococcus lacus</name>
    <dbReference type="NCBI Taxonomy" id="392561"/>
    <lineage>
        <taxon>Bacteria</taxon>
        <taxon>Thermotogati</taxon>
        <taxon>Deinococcota</taxon>
        <taxon>Deinococci</taxon>
        <taxon>Deinococcales</taxon>
        <taxon>Deinococcaceae</taxon>
        <taxon>Deinococcus</taxon>
    </lineage>
</organism>
<gene>
    <name evidence="1" type="ORF">ACFP81_07445</name>
</gene>
<dbReference type="EMBL" id="JBHSWD010000001">
    <property type="protein sequence ID" value="MFC6591858.1"/>
    <property type="molecule type" value="Genomic_DNA"/>
</dbReference>
<dbReference type="SUPFAM" id="SSF52540">
    <property type="entry name" value="P-loop containing nucleoside triphosphate hydrolases"/>
    <property type="match status" value="1"/>
</dbReference>
<sequence>MRPPASALAFDPALQARGPLLEQTAVYRGNALLLTGPARVGKAALAYAVAAQHNCTGGRGLYAEACGLCPSCHALRAGSHPDLLDVAPRETTASGRAARRKIIPIGAVLSSRDERREFEQHVFEFLEVRPTFHRRTIVVHGAEFLGPEAANALLKLVEEPPHGALFVFLAEDARSVLPTIASRSARLNVPPLGDAAIRAALSQAGHGADLTEFAAGRPGIVQQAPAVTAALERAETFSAALSSGMLAALEAAATLEKDWNEWQAETLRFSWRHQLPAARARLDTALTSLEEALEAYVNPGLSFMVFALEARAALED</sequence>
<dbReference type="Proteomes" id="UP001596297">
    <property type="component" value="Unassembled WGS sequence"/>
</dbReference>
<dbReference type="PANTHER" id="PTHR11669:SF8">
    <property type="entry name" value="DNA POLYMERASE III SUBUNIT DELTA"/>
    <property type="match status" value="1"/>
</dbReference>
<protein>
    <submittedName>
        <fullName evidence="1">DNA polymerase III</fullName>
    </submittedName>
</protein>
<dbReference type="InterPro" id="IPR050238">
    <property type="entry name" value="DNA_Rep/Repair_Clamp_Loader"/>
</dbReference>
<evidence type="ECO:0000313" key="2">
    <source>
        <dbReference type="Proteomes" id="UP001596297"/>
    </source>
</evidence>
<dbReference type="PANTHER" id="PTHR11669">
    <property type="entry name" value="REPLICATION FACTOR C / DNA POLYMERASE III GAMMA-TAU SUBUNIT"/>
    <property type="match status" value="1"/>
</dbReference>
<dbReference type="RefSeq" id="WP_380082868.1">
    <property type="nucleotide sequence ID" value="NZ_JBHSWD010000001.1"/>
</dbReference>
<dbReference type="Pfam" id="PF13177">
    <property type="entry name" value="DNA_pol3_delta2"/>
    <property type="match status" value="1"/>
</dbReference>